<comment type="caution">
    <text evidence="8">The sequence shown here is derived from an EMBL/GenBank/DDBJ whole genome shotgun (WGS) entry which is preliminary data.</text>
</comment>
<dbReference type="OrthoDB" id="9800801at2"/>
<comment type="similarity">
    <text evidence="1">Belongs to the N(4)/N(6)-methyltransferase family. N(4) subfamily.</text>
</comment>
<protein>
    <recommendedName>
        <fullName evidence="2">site-specific DNA-methyltransferase (cytosine-N(4)-specific)</fullName>
        <ecNumber evidence="2">2.1.1.113</ecNumber>
    </recommendedName>
</protein>
<accession>A0A4Y8PUG7</accession>
<name>A0A4Y8PUG7_9BACL</name>
<sequence length="431" mass="49274">MMEEQLELFADIEDKPKRSTTFLDNMKLPIHRWFRYSAGFSAEWIASVIQERNPDGREDFHVFDPFAGSGTVLLASDQAGVCSAGTEAHPFVARMTRAKLHGSQAKAGEFMQSAKALLEEARRLEPAELQESYNELIYKCYPPHTLHQLTALKQAWQKRERDGIYSELLWLALVAILRACSPAGTAQWQYVLPNKQTKAKIPFEAFEQQARMMSADMQAWQQHVGVSKVAFFQEDARACPSVPDVWADLVVTSPPYANNYDYADATRLEMSFFNEIQGWGDLQDVVRSHLVRSCTQHVSKLKKETYEILQSEELRPIYPALLDVCRRLDAEKELHGGKKNYHTMIALYFLDLARVWIELRRICKPGADVVFVIGDSAPYGIYVPVDTWLGELALAAGFTSYRFDKARDRNTKWKNRKHTVPLKEGFLWVKG</sequence>
<proteinExistence type="inferred from homology"/>
<evidence type="ECO:0000313" key="9">
    <source>
        <dbReference type="Proteomes" id="UP000298246"/>
    </source>
</evidence>
<dbReference type="SUPFAM" id="SSF53335">
    <property type="entry name" value="S-adenosyl-L-methionine-dependent methyltransferases"/>
    <property type="match status" value="2"/>
</dbReference>
<dbReference type="EMBL" id="MYFO01000033">
    <property type="protein sequence ID" value="TFE84603.1"/>
    <property type="molecule type" value="Genomic_DNA"/>
</dbReference>
<evidence type="ECO:0000256" key="4">
    <source>
        <dbReference type="ARBA" id="ARBA00022679"/>
    </source>
</evidence>
<organism evidence="8 9">
    <name type="scientific">Paenibacillus athensensis</name>
    <dbReference type="NCBI Taxonomy" id="1967502"/>
    <lineage>
        <taxon>Bacteria</taxon>
        <taxon>Bacillati</taxon>
        <taxon>Bacillota</taxon>
        <taxon>Bacilli</taxon>
        <taxon>Bacillales</taxon>
        <taxon>Paenibacillaceae</taxon>
        <taxon>Paenibacillus</taxon>
    </lineage>
</organism>
<dbReference type="Gene3D" id="3.40.50.150">
    <property type="entry name" value="Vaccinia Virus protein VP39"/>
    <property type="match status" value="2"/>
</dbReference>
<dbReference type="InterPro" id="IPR017985">
    <property type="entry name" value="MeTrfase_CN4_CS"/>
</dbReference>
<keyword evidence="9" id="KW-1185">Reference proteome</keyword>
<evidence type="ECO:0000256" key="2">
    <source>
        <dbReference type="ARBA" id="ARBA00012185"/>
    </source>
</evidence>
<evidence type="ECO:0000256" key="3">
    <source>
        <dbReference type="ARBA" id="ARBA00022603"/>
    </source>
</evidence>
<evidence type="ECO:0000256" key="1">
    <source>
        <dbReference type="ARBA" id="ARBA00010203"/>
    </source>
</evidence>
<dbReference type="GO" id="GO:0009307">
    <property type="term" value="P:DNA restriction-modification system"/>
    <property type="evidence" value="ECO:0007669"/>
    <property type="project" value="UniProtKB-KW"/>
</dbReference>
<gene>
    <name evidence="8" type="ORF">B5M42_19730</name>
</gene>
<evidence type="ECO:0000256" key="5">
    <source>
        <dbReference type="ARBA" id="ARBA00022691"/>
    </source>
</evidence>
<keyword evidence="3 8" id="KW-0489">Methyltransferase</keyword>
<dbReference type="EC" id="2.1.1.113" evidence="2"/>
<dbReference type="PROSITE" id="PS00093">
    <property type="entry name" value="N4_MTASE"/>
    <property type="match status" value="1"/>
</dbReference>
<keyword evidence="4" id="KW-0808">Transferase</keyword>
<evidence type="ECO:0000256" key="6">
    <source>
        <dbReference type="ARBA" id="ARBA00022747"/>
    </source>
</evidence>
<evidence type="ECO:0000313" key="8">
    <source>
        <dbReference type="EMBL" id="TFE84603.1"/>
    </source>
</evidence>
<dbReference type="GO" id="GO:0032259">
    <property type="term" value="P:methylation"/>
    <property type="evidence" value="ECO:0007669"/>
    <property type="project" value="UniProtKB-KW"/>
</dbReference>
<keyword evidence="5" id="KW-0949">S-adenosyl-L-methionine</keyword>
<dbReference type="InterPro" id="IPR029063">
    <property type="entry name" value="SAM-dependent_MTases_sf"/>
</dbReference>
<reference evidence="8 9" key="1">
    <citation type="submission" date="2017-03" db="EMBL/GenBank/DDBJ databases">
        <title>Isolation of Levoglucosan Utilizing Bacteria.</title>
        <authorList>
            <person name="Arya A.S."/>
        </authorList>
    </citation>
    <scope>NUCLEOTIDE SEQUENCE [LARGE SCALE GENOMIC DNA]</scope>
    <source>
        <strain evidence="8 9">MEC069</strain>
    </source>
</reference>
<dbReference type="GO" id="GO:0003677">
    <property type="term" value="F:DNA binding"/>
    <property type="evidence" value="ECO:0007669"/>
    <property type="project" value="InterPro"/>
</dbReference>
<evidence type="ECO:0000256" key="7">
    <source>
        <dbReference type="ARBA" id="ARBA00049120"/>
    </source>
</evidence>
<dbReference type="AlphaFoldDB" id="A0A4Y8PUG7"/>
<keyword evidence="6" id="KW-0680">Restriction system</keyword>
<dbReference type="GO" id="GO:0015667">
    <property type="term" value="F:site-specific DNA-methyltransferase (cytosine-N4-specific) activity"/>
    <property type="evidence" value="ECO:0007669"/>
    <property type="project" value="UniProtKB-EC"/>
</dbReference>
<comment type="catalytic activity">
    <reaction evidence="7">
        <text>a 2'-deoxycytidine in DNA + S-adenosyl-L-methionine = an N(4)-methyl-2'-deoxycytidine in DNA + S-adenosyl-L-homocysteine + H(+)</text>
        <dbReference type="Rhea" id="RHEA:16857"/>
        <dbReference type="Rhea" id="RHEA-COMP:11369"/>
        <dbReference type="Rhea" id="RHEA-COMP:13674"/>
        <dbReference type="ChEBI" id="CHEBI:15378"/>
        <dbReference type="ChEBI" id="CHEBI:57856"/>
        <dbReference type="ChEBI" id="CHEBI:59789"/>
        <dbReference type="ChEBI" id="CHEBI:85452"/>
        <dbReference type="ChEBI" id="CHEBI:137933"/>
        <dbReference type="EC" id="2.1.1.113"/>
    </reaction>
</comment>
<dbReference type="Proteomes" id="UP000298246">
    <property type="component" value="Unassembled WGS sequence"/>
</dbReference>